<dbReference type="Gene3D" id="2.60.120.10">
    <property type="entry name" value="Jelly Rolls"/>
    <property type="match status" value="1"/>
</dbReference>
<keyword evidence="3" id="KW-1185">Reference proteome</keyword>
<sequence>MNGAAMDHRSLWFLNTYVTIRVSSRDGSDGISVLEHRASQGDSPPLHIHHDEDEIFHVLEGEVRYRVGDQEHRASAGETLLTPKGIPHTYRVESAEARMLTITRGEFETFIRAFGRPAERQGLPDPSGPPTPEQAEALARACRQFGIELVGPPLS</sequence>
<protein>
    <submittedName>
        <fullName evidence="2">Cupin domain-containing protein</fullName>
    </submittedName>
</protein>
<dbReference type="PANTHER" id="PTHR36440:SF1">
    <property type="entry name" value="PUTATIVE (AFU_ORTHOLOGUE AFUA_8G07350)-RELATED"/>
    <property type="match status" value="1"/>
</dbReference>
<dbReference type="Proteomes" id="UP000605848">
    <property type="component" value="Unassembled WGS sequence"/>
</dbReference>
<accession>A0A936ZAV2</accession>
<dbReference type="EMBL" id="JAEQMY010000072">
    <property type="protein sequence ID" value="MBL0407286.1"/>
    <property type="molecule type" value="Genomic_DNA"/>
</dbReference>
<dbReference type="InterPro" id="IPR014710">
    <property type="entry name" value="RmlC-like_jellyroll"/>
</dbReference>
<dbReference type="InterPro" id="IPR053146">
    <property type="entry name" value="QDO-like"/>
</dbReference>
<organism evidence="2 3">
    <name type="scientific">Microvirga aerilata</name>
    <dbReference type="NCBI Taxonomy" id="670292"/>
    <lineage>
        <taxon>Bacteria</taxon>
        <taxon>Pseudomonadati</taxon>
        <taxon>Pseudomonadota</taxon>
        <taxon>Alphaproteobacteria</taxon>
        <taxon>Hyphomicrobiales</taxon>
        <taxon>Methylobacteriaceae</taxon>
        <taxon>Microvirga</taxon>
    </lineage>
</organism>
<comment type="caution">
    <text evidence="2">The sequence shown here is derived from an EMBL/GenBank/DDBJ whole genome shotgun (WGS) entry which is preliminary data.</text>
</comment>
<dbReference type="InterPro" id="IPR013096">
    <property type="entry name" value="Cupin_2"/>
</dbReference>
<dbReference type="AlphaFoldDB" id="A0A936ZAV2"/>
<evidence type="ECO:0000259" key="1">
    <source>
        <dbReference type="Pfam" id="PF07883"/>
    </source>
</evidence>
<proteinExistence type="predicted"/>
<dbReference type="RefSeq" id="WP_202064356.1">
    <property type="nucleotide sequence ID" value="NZ_JAEQMY010000072.1"/>
</dbReference>
<reference evidence="2" key="1">
    <citation type="submission" date="2021-01" db="EMBL/GenBank/DDBJ databases">
        <title>Microvirga sp.</title>
        <authorList>
            <person name="Kim M.K."/>
        </authorList>
    </citation>
    <scope>NUCLEOTIDE SEQUENCE</scope>
    <source>
        <strain evidence="2">5420S-16</strain>
    </source>
</reference>
<dbReference type="Pfam" id="PF07883">
    <property type="entry name" value="Cupin_2"/>
    <property type="match status" value="1"/>
</dbReference>
<dbReference type="InterPro" id="IPR011051">
    <property type="entry name" value="RmlC_Cupin_sf"/>
</dbReference>
<evidence type="ECO:0000313" key="3">
    <source>
        <dbReference type="Proteomes" id="UP000605848"/>
    </source>
</evidence>
<evidence type="ECO:0000313" key="2">
    <source>
        <dbReference type="EMBL" id="MBL0407286.1"/>
    </source>
</evidence>
<dbReference type="PANTHER" id="PTHR36440">
    <property type="entry name" value="PUTATIVE (AFU_ORTHOLOGUE AFUA_8G07350)-RELATED"/>
    <property type="match status" value="1"/>
</dbReference>
<name>A0A936ZAV2_9HYPH</name>
<feature type="domain" description="Cupin type-2" evidence="1">
    <location>
        <begin position="40"/>
        <end position="102"/>
    </location>
</feature>
<gene>
    <name evidence="2" type="ORF">JKG68_25505</name>
</gene>
<dbReference type="SUPFAM" id="SSF51182">
    <property type="entry name" value="RmlC-like cupins"/>
    <property type="match status" value="1"/>
</dbReference>